<keyword evidence="1" id="KW-0812">Transmembrane</keyword>
<dbReference type="GO" id="GO:0031012">
    <property type="term" value="C:extracellular matrix"/>
    <property type="evidence" value="ECO:0007669"/>
    <property type="project" value="TreeGrafter"/>
</dbReference>
<dbReference type="PANTHER" id="PTHR33395">
    <property type="entry name" value="TRANSCRIPTASE, PUTATIVE-RELATED-RELATED"/>
    <property type="match status" value="1"/>
</dbReference>
<dbReference type="PANTHER" id="PTHR33395:SF22">
    <property type="entry name" value="REVERSE TRANSCRIPTASE DOMAIN-CONTAINING PROTEIN"/>
    <property type="match status" value="1"/>
</dbReference>
<comment type="caution">
    <text evidence="2">The sequence shown here is derived from an EMBL/GenBank/DDBJ whole genome shotgun (WGS) entry which is preliminary data.</text>
</comment>
<dbReference type="AlphaFoldDB" id="A0A6G0Y9X3"/>
<dbReference type="OrthoDB" id="6627636at2759"/>
<keyword evidence="3" id="KW-1185">Reference proteome</keyword>
<feature type="transmembrane region" description="Helical" evidence="1">
    <location>
        <begin position="12"/>
        <end position="34"/>
    </location>
</feature>
<gene>
    <name evidence="2" type="ORF">FWK35_00027923</name>
</gene>
<evidence type="ECO:0000313" key="2">
    <source>
        <dbReference type="EMBL" id="KAF0751754.1"/>
    </source>
</evidence>
<evidence type="ECO:0000256" key="1">
    <source>
        <dbReference type="SAM" id="Phobius"/>
    </source>
</evidence>
<dbReference type="EMBL" id="VUJU01005267">
    <property type="protein sequence ID" value="KAF0751754.1"/>
    <property type="molecule type" value="Genomic_DNA"/>
</dbReference>
<keyword evidence="1" id="KW-1133">Transmembrane helix</keyword>
<evidence type="ECO:0000313" key="3">
    <source>
        <dbReference type="Proteomes" id="UP000478052"/>
    </source>
</evidence>
<dbReference type="Proteomes" id="UP000478052">
    <property type="component" value="Unassembled WGS sequence"/>
</dbReference>
<accession>A0A6G0Y9X3</accession>
<dbReference type="GO" id="GO:0061343">
    <property type="term" value="P:cell adhesion involved in heart morphogenesis"/>
    <property type="evidence" value="ECO:0007669"/>
    <property type="project" value="TreeGrafter"/>
</dbReference>
<dbReference type="GO" id="GO:0007508">
    <property type="term" value="P:larval heart development"/>
    <property type="evidence" value="ECO:0007669"/>
    <property type="project" value="TreeGrafter"/>
</dbReference>
<feature type="non-terminal residue" evidence="2">
    <location>
        <position position="1"/>
    </location>
</feature>
<reference evidence="2 3" key="1">
    <citation type="submission" date="2019-08" db="EMBL/GenBank/DDBJ databases">
        <title>Whole genome of Aphis craccivora.</title>
        <authorList>
            <person name="Voronova N.V."/>
            <person name="Shulinski R.S."/>
            <person name="Bandarenka Y.V."/>
            <person name="Zhorov D.G."/>
            <person name="Warner D."/>
        </authorList>
    </citation>
    <scope>NUCLEOTIDE SEQUENCE [LARGE SCALE GENOMIC DNA]</scope>
    <source>
        <strain evidence="2">180601</strain>
        <tissue evidence="2">Whole Body</tissue>
    </source>
</reference>
<organism evidence="2 3">
    <name type="scientific">Aphis craccivora</name>
    <name type="common">Cowpea aphid</name>
    <dbReference type="NCBI Taxonomy" id="307492"/>
    <lineage>
        <taxon>Eukaryota</taxon>
        <taxon>Metazoa</taxon>
        <taxon>Ecdysozoa</taxon>
        <taxon>Arthropoda</taxon>
        <taxon>Hexapoda</taxon>
        <taxon>Insecta</taxon>
        <taxon>Pterygota</taxon>
        <taxon>Neoptera</taxon>
        <taxon>Paraneoptera</taxon>
        <taxon>Hemiptera</taxon>
        <taxon>Sternorrhyncha</taxon>
        <taxon>Aphidomorpha</taxon>
        <taxon>Aphidoidea</taxon>
        <taxon>Aphididae</taxon>
        <taxon>Aphidini</taxon>
        <taxon>Aphis</taxon>
        <taxon>Aphis</taxon>
    </lineage>
</organism>
<protein>
    <submittedName>
        <fullName evidence="2">Retrovirus-related Pol polyprotein LINE-1</fullName>
    </submittedName>
</protein>
<proteinExistence type="predicted"/>
<sequence>VPKIFLRNCKFIISTLLAYLFNLFLSSGTFPDIWKTSFIRPTPKPSSDFSNISNFRPISLLFVIPKMFEFLAANKIIFDLKNINNIIIDDQHGFIHSKITITNLLHF</sequence>
<name>A0A6G0Y9X3_APHCR</name>
<keyword evidence="1" id="KW-0472">Membrane</keyword>